<dbReference type="PANTHER" id="PTHR47662:SF1">
    <property type="entry name" value="RING-TYPE DOMAIN-CONTAINING PROTEIN"/>
    <property type="match status" value="1"/>
</dbReference>
<feature type="domain" description="RING-type" evidence="2">
    <location>
        <begin position="100"/>
        <end position="142"/>
    </location>
</feature>
<dbReference type="SMART" id="SM00184">
    <property type="entry name" value="RING"/>
    <property type="match status" value="1"/>
</dbReference>
<comment type="caution">
    <text evidence="3">The sequence shown here is derived from an EMBL/GenBank/DDBJ whole genome shotgun (WGS) entry which is preliminary data.</text>
</comment>
<evidence type="ECO:0000256" key="1">
    <source>
        <dbReference type="PROSITE-ProRule" id="PRU00175"/>
    </source>
</evidence>
<accession>A0ABD3T1R6</accession>
<keyword evidence="1" id="KW-0863">Zinc-finger</keyword>
<sequence>MGLPNQLSDFSSESFTIIAVVLIAKSVRYLHSLLTTILHSLGLYTPRFDPDHLHFEENPLYDVVGSGLAGIVLLCEQLNLNRACSYIKQDDGVGPFGSDCVVCLNRFNEGDRLRELQCRHVFHKDCLDGWMDQLNFSCPICRAQLVDNERVEATRRRVTNNILASFPFQ</sequence>
<dbReference type="Gene3D" id="3.30.40.10">
    <property type="entry name" value="Zinc/RING finger domain, C3HC4 (zinc finger)"/>
    <property type="match status" value="1"/>
</dbReference>
<keyword evidence="1" id="KW-0479">Metal-binding</keyword>
<dbReference type="Pfam" id="PF13639">
    <property type="entry name" value="zf-RING_2"/>
    <property type="match status" value="1"/>
</dbReference>
<dbReference type="GO" id="GO:0008270">
    <property type="term" value="F:zinc ion binding"/>
    <property type="evidence" value="ECO:0007669"/>
    <property type="project" value="UniProtKB-KW"/>
</dbReference>
<gene>
    <name evidence="3" type="ORF">ACJIZ3_019646</name>
</gene>
<organism evidence="3 4">
    <name type="scientific">Penstemon smallii</name>
    <dbReference type="NCBI Taxonomy" id="265156"/>
    <lineage>
        <taxon>Eukaryota</taxon>
        <taxon>Viridiplantae</taxon>
        <taxon>Streptophyta</taxon>
        <taxon>Embryophyta</taxon>
        <taxon>Tracheophyta</taxon>
        <taxon>Spermatophyta</taxon>
        <taxon>Magnoliopsida</taxon>
        <taxon>eudicotyledons</taxon>
        <taxon>Gunneridae</taxon>
        <taxon>Pentapetalae</taxon>
        <taxon>asterids</taxon>
        <taxon>lamiids</taxon>
        <taxon>Lamiales</taxon>
        <taxon>Plantaginaceae</taxon>
        <taxon>Cheloneae</taxon>
        <taxon>Penstemon</taxon>
    </lineage>
</organism>
<dbReference type="EMBL" id="JBJXBP010000005">
    <property type="protein sequence ID" value="KAL3830844.1"/>
    <property type="molecule type" value="Genomic_DNA"/>
</dbReference>
<evidence type="ECO:0000313" key="3">
    <source>
        <dbReference type="EMBL" id="KAL3830844.1"/>
    </source>
</evidence>
<dbReference type="SUPFAM" id="SSF57850">
    <property type="entry name" value="RING/U-box"/>
    <property type="match status" value="1"/>
</dbReference>
<dbReference type="InterPro" id="IPR013083">
    <property type="entry name" value="Znf_RING/FYVE/PHD"/>
</dbReference>
<reference evidence="3 4" key="1">
    <citation type="submission" date="2024-12" db="EMBL/GenBank/DDBJ databases">
        <title>The unique morphological basis and parallel evolutionary history of personate flowers in Penstemon.</title>
        <authorList>
            <person name="Depatie T.H."/>
            <person name="Wessinger C.A."/>
        </authorList>
    </citation>
    <scope>NUCLEOTIDE SEQUENCE [LARGE SCALE GENOMIC DNA]</scope>
    <source>
        <strain evidence="3">WTNN_2</strain>
        <tissue evidence="3">Leaf</tissue>
    </source>
</reference>
<dbReference type="Proteomes" id="UP001634393">
    <property type="component" value="Unassembled WGS sequence"/>
</dbReference>
<evidence type="ECO:0000259" key="2">
    <source>
        <dbReference type="PROSITE" id="PS50089"/>
    </source>
</evidence>
<name>A0ABD3T1R6_9LAMI</name>
<keyword evidence="1" id="KW-0862">Zinc</keyword>
<protein>
    <recommendedName>
        <fullName evidence="2">RING-type domain-containing protein</fullName>
    </recommendedName>
</protein>
<evidence type="ECO:0000313" key="4">
    <source>
        <dbReference type="Proteomes" id="UP001634393"/>
    </source>
</evidence>
<dbReference type="PANTHER" id="PTHR47662">
    <property type="entry name" value="RING-TYPE DOMAIN-CONTAINING PROTEIN"/>
    <property type="match status" value="1"/>
</dbReference>
<dbReference type="InterPro" id="IPR001841">
    <property type="entry name" value="Znf_RING"/>
</dbReference>
<dbReference type="AlphaFoldDB" id="A0ABD3T1R6"/>
<dbReference type="PROSITE" id="PS50089">
    <property type="entry name" value="ZF_RING_2"/>
    <property type="match status" value="1"/>
</dbReference>
<keyword evidence="4" id="KW-1185">Reference proteome</keyword>
<proteinExistence type="predicted"/>